<dbReference type="Pfam" id="PF02096">
    <property type="entry name" value="60KD_IMP"/>
    <property type="match status" value="1"/>
</dbReference>
<organism evidence="8 9">
    <name type="scientific">Staphylococcus pettenkoferi</name>
    <dbReference type="NCBI Taxonomy" id="170573"/>
    <lineage>
        <taxon>Bacteria</taxon>
        <taxon>Bacillati</taxon>
        <taxon>Bacillota</taxon>
        <taxon>Bacilli</taxon>
        <taxon>Bacillales</taxon>
        <taxon>Staphylococcaceae</taxon>
        <taxon>Staphylococcus</taxon>
    </lineage>
</organism>
<feature type="transmembrane region" description="Helical" evidence="6">
    <location>
        <begin position="227"/>
        <end position="247"/>
    </location>
</feature>
<evidence type="ECO:0000256" key="2">
    <source>
        <dbReference type="ARBA" id="ARBA00022692"/>
    </source>
</evidence>
<evidence type="ECO:0000313" key="8">
    <source>
        <dbReference type="EMBL" id="MCY1582840.1"/>
    </source>
</evidence>
<evidence type="ECO:0000256" key="5">
    <source>
        <dbReference type="RuleBase" id="RU003945"/>
    </source>
</evidence>
<reference evidence="8" key="1">
    <citation type="journal article" date="2022" name="Int. J. Mol. Sci.">
        <title>Phenotypic and Genotypic Virulence Characterisation of Staphylococcus pettenkoferi Strains Isolated from Human Bloodstream and Diabetic Foot Infections.</title>
        <authorList>
            <person name="Magnan C."/>
            <person name="Ahmad-Mansour N."/>
            <person name="Pouget C."/>
            <person name="Morsli M."/>
            <person name="Huc-Brandt S."/>
            <person name="Pantel A."/>
            <person name="Dunyach-Remy C."/>
            <person name="Sotto A."/>
            <person name="Molle V."/>
            <person name="Lavigne J.-P."/>
        </authorList>
    </citation>
    <scope>NUCLEOTIDE SEQUENCE</scope>
    <source>
        <strain evidence="8">NSP012P</strain>
    </source>
</reference>
<proteinExistence type="inferred from homology"/>
<dbReference type="PANTHER" id="PTHR12428:SF65">
    <property type="entry name" value="CYTOCHROME C OXIDASE ASSEMBLY PROTEIN COX18, MITOCHONDRIAL"/>
    <property type="match status" value="1"/>
</dbReference>
<keyword evidence="2 5" id="KW-0812">Transmembrane</keyword>
<keyword evidence="9" id="KW-1185">Reference proteome</keyword>
<accession>A0ABT4BJI9</accession>
<feature type="transmembrane region" description="Helical" evidence="6">
    <location>
        <begin position="52"/>
        <end position="75"/>
    </location>
</feature>
<feature type="transmembrane region" description="Helical" evidence="6">
    <location>
        <begin position="174"/>
        <end position="192"/>
    </location>
</feature>
<protein>
    <submittedName>
        <fullName evidence="8">Membrane protein insertase YidC</fullName>
    </submittedName>
</protein>
<keyword evidence="4 6" id="KW-0472">Membrane</keyword>
<sequence length="260" mass="30483">MKKILMFFIFIFLLSGCDYSQRASHNGLFYKLFVAPMDKTLHFFSTHLNDNYGLAIIIVVLIIRCIFLPFMLYNYKVSYFNRDKYNSIKPKISKIQQKIDSSDSIREIIDYKKEKKAILKQNGVKQRKTFYSILPVLIQIPIVIGLFFAIKYPYYSNTYDYSHFLWFDLTQSDFIVALIAGFTSFLQALASLLSMSKKERQSKYFTLIISPAIIIWWSLSLPSGIGLYWTINSTFIALQIFFAYYYYSKLAIKKFGNSND</sequence>
<comment type="similarity">
    <text evidence="5">Belongs to the OXA1/ALB3/YidC family.</text>
</comment>
<feature type="transmembrane region" description="Helical" evidence="6">
    <location>
        <begin position="130"/>
        <end position="154"/>
    </location>
</feature>
<evidence type="ECO:0000256" key="1">
    <source>
        <dbReference type="ARBA" id="ARBA00004141"/>
    </source>
</evidence>
<dbReference type="RefSeq" id="WP_124225008.1">
    <property type="nucleotide sequence ID" value="NZ_JANSKN010000011.1"/>
</dbReference>
<evidence type="ECO:0000256" key="4">
    <source>
        <dbReference type="ARBA" id="ARBA00023136"/>
    </source>
</evidence>
<evidence type="ECO:0000256" key="6">
    <source>
        <dbReference type="SAM" id="Phobius"/>
    </source>
</evidence>
<gene>
    <name evidence="8" type="primary">yidC</name>
    <name evidence="8" type="ORF">NW133_04705</name>
</gene>
<dbReference type="InterPro" id="IPR001708">
    <property type="entry name" value="YidC/ALB3/OXA1/COX18"/>
</dbReference>
<evidence type="ECO:0000313" key="9">
    <source>
        <dbReference type="Proteomes" id="UP001072952"/>
    </source>
</evidence>
<dbReference type="InterPro" id="IPR028055">
    <property type="entry name" value="YidC/Oxa/ALB_C"/>
</dbReference>
<name>A0ABT4BJI9_9STAP</name>
<dbReference type="PANTHER" id="PTHR12428">
    <property type="entry name" value="OXA1"/>
    <property type="match status" value="1"/>
</dbReference>
<feature type="transmembrane region" description="Helical" evidence="6">
    <location>
        <begin position="204"/>
        <end position="221"/>
    </location>
</feature>
<dbReference type="EMBL" id="JANSLD010000017">
    <property type="protein sequence ID" value="MCY1582840.1"/>
    <property type="molecule type" value="Genomic_DNA"/>
</dbReference>
<reference evidence="8" key="2">
    <citation type="submission" date="2022-08" db="EMBL/GenBank/DDBJ databases">
        <authorList>
            <person name="Magnan C."/>
        </authorList>
    </citation>
    <scope>NUCLEOTIDE SEQUENCE</scope>
    <source>
        <strain evidence="8">NSP012P</strain>
    </source>
</reference>
<feature type="domain" description="Membrane insertase YidC/Oxa/ALB C-terminal" evidence="7">
    <location>
        <begin position="52"/>
        <end position="243"/>
    </location>
</feature>
<comment type="subcellular location">
    <subcellularLocation>
        <location evidence="1 5">Membrane</location>
        <topology evidence="1 5">Multi-pass membrane protein</topology>
    </subcellularLocation>
</comment>
<dbReference type="NCBIfam" id="TIGR03592">
    <property type="entry name" value="yidC_oxa1_cterm"/>
    <property type="match status" value="1"/>
</dbReference>
<keyword evidence="3 6" id="KW-1133">Transmembrane helix</keyword>
<comment type="caution">
    <text evidence="8">The sequence shown here is derived from an EMBL/GenBank/DDBJ whole genome shotgun (WGS) entry which is preliminary data.</text>
</comment>
<dbReference type="Proteomes" id="UP001072952">
    <property type="component" value="Unassembled WGS sequence"/>
</dbReference>
<evidence type="ECO:0000259" key="7">
    <source>
        <dbReference type="Pfam" id="PF02096"/>
    </source>
</evidence>
<dbReference type="PRINTS" id="PR00701">
    <property type="entry name" value="60KDINNERMP"/>
</dbReference>
<evidence type="ECO:0000256" key="3">
    <source>
        <dbReference type="ARBA" id="ARBA00022989"/>
    </source>
</evidence>
<dbReference type="PROSITE" id="PS51257">
    <property type="entry name" value="PROKAR_LIPOPROTEIN"/>
    <property type="match status" value="1"/>
</dbReference>